<gene>
    <name evidence="1" type="ORF">METZ01_LOCUS238594</name>
</gene>
<protein>
    <recommendedName>
        <fullName evidence="2">SMP-30/Gluconolactonase/LRE-like region domain-containing protein</fullName>
    </recommendedName>
</protein>
<dbReference type="InterPro" id="IPR051200">
    <property type="entry name" value="Host-pathogen_enzymatic-act"/>
</dbReference>
<reference evidence="1" key="1">
    <citation type="submission" date="2018-05" db="EMBL/GenBank/DDBJ databases">
        <authorList>
            <person name="Lanie J.A."/>
            <person name="Ng W.-L."/>
            <person name="Kazmierczak K.M."/>
            <person name="Andrzejewski T.M."/>
            <person name="Davidsen T.M."/>
            <person name="Wayne K.J."/>
            <person name="Tettelin H."/>
            <person name="Glass J.I."/>
            <person name="Rusch D."/>
            <person name="Podicherti R."/>
            <person name="Tsui H.-C.T."/>
            <person name="Winkler M.E."/>
        </authorList>
    </citation>
    <scope>NUCLEOTIDE SEQUENCE</scope>
</reference>
<dbReference type="PANTHER" id="PTHR47197">
    <property type="entry name" value="PROTEIN NIRF"/>
    <property type="match status" value="1"/>
</dbReference>
<dbReference type="EMBL" id="UINC01060823">
    <property type="protein sequence ID" value="SVB85740.1"/>
    <property type="molecule type" value="Genomic_DNA"/>
</dbReference>
<proteinExistence type="predicted"/>
<evidence type="ECO:0000313" key="1">
    <source>
        <dbReference type="EMBL" id="SVB85740.1"/>
    </source>
</evidence>
<sequence>RYLLVDTFAADPNGLSVFLFDTQSDEIVGGVRDEDLGGRSYTAWTNDQYIFVLMEPIGYGYFAAQKTMRGELKNFPTSWIVKLDPETWEAIQEYPHPGYRADWICFDKESKYMFVPSTGSNNISKINIDTGSIEWVRPTGTGPYACDLNAAGDEVWVADKGEATLMVGSRTITVYDTESGRHLDTLFSAYRADHLLLSPRGNEFWLTSNVEGAIYVFDAYNRKRKDIIHMPNGGDAHGLVWVYYDEIRVPKVIRDQGGFHNGINPRNNQPHLH</sequence>
<dbReference type="SUPFAM" id="SSF50969">
    <property type="entry name" value="YVTN repeat-like/Quinoprotein amine dehydrogenase"/>
    <property type="match status" value="1"/>
</dbReference>
<dbReference type="InterPro" id="IPR011044">
    <property type="entry name" value="Quino_amine_DH_bsu"/>
</dbReference>
<dbReference type="Gene3D" id="2.130.10.10">
    <property type="entry name" value="YVTN repeat-like/Quinoprotein amine dehydrogenase"/>
    <property type="match status" value="1"/>
</dbReference>
<dbReference type="PANTHER" id="PTHR47197:SF3">
    <property type="entry name" value="DIHYDRO-HEME D1 DEHYDROGENASE"/>
    <property type="match status" value="1"/>
</dbReference>
<organism evidence="1">
    <name type="scientific">marine metagenome</name>
    <dbReference type="NCBI Taxonomy" id="408172"/>
    <lineage>
        <taxon>unclassified sequences</taxon>
        <taxon>metagenomes</taxon>
        <taxon>ecological metagenomes</taxon>
    </lineage>
</organism>
<name>A0A382HEL4_9ZZZZ</name>
<evidence type="ECO:0008006" key="2">
    <source>
        <dbReference type="Google" id="ProtNLM"/>
    </source>
</evidence>
<dbReference type="AlphaFoldDB" id="A0A382HEL4"/>
<dbReference type="InterPro" id="IPR015943">
    <property type="entry name" value="WD40/YVTN_repeat-like_dom_sf"/>
</dbReference>
<feature type="non-terminal residue" evidence="1">
    <location>
        <position position="1"/>
    </location>
</feature>
<accession>A0A382HEL4</accession>